<dbReference type="EMBL" id="JBHUEH010000022">
    <property type="protein sequence ID" value="MFD1886903.1"/>
    <property type="molecule type" value="Genomic_DNA"/>
</dbReference>
<keyword evidence="2" id="KW-1185">Reference proteome</keyword>
<dbReference type="Proteomes" id="UP001597233">
    <property type="component" value="Unassembled WGS sequence"/>
</dbReference>
<evidence type="ECO:0000313" key="1">
    <source>
        <dbReference type="EMBL" id="MFD1886903.1"/>
    </source>
</evidence>
<gene>
    <name evidence="1" type="ORF">ACFSC9_15485</name>
</gene>
<sequence>MIGDRRVTALEPCTGDLDRLDTVIQCKRVSFISSNSTYQWYLNVTIDNAASIRCIDVDRNVQS</sequence>
<reference evidence="2" key="1">
    <citation type="journal article" date="2019" name="Int. J. Syst. Evol. Microbiol.">
        <title>The Global Catalogue of Microorganisms (GCM) 10K type strain sequencing project: providing services to taxonomists for standard genome sequencing and annotation.</title>
        <authorList>
            <consortium name="The Broad Institute Genomics Platform"/>
            <consortium name="The Broad Institute Genome Sequencing Center for Infectious Disease"/>
            <person name="Wu L."/>
            <person name="Ma J."/>
        </authorList>
    </citation>
    <scope>NUCLEOTIDE SEQUENCE [LARGE SCALE GENOMIC DNA]</scope>
    <source>
        <strain evidence="2">CCUG 54950</strain>
    </source>
</reference>
<evidence type="ECO:0000313" key="2">
    <source>
        <dbReference type="Proteomes" id="UP001597233"/>
    </source>
</evidence>
<dbReference type="RefSeq" id="WP_347326568.1">
    <property type="nucleotide sequence ID" value="NZ_JBCGUH010000013.1"/>
</dbReference>
<protein>
    <submittedName>
        <fullName evidence="1">Uncharacterized protein</fullName>
    </submittedName>
</protein>
<comment type="caution">
    <text evidence="1">The sequence shown here is derived from an EMBL/GenBank/DDBJ whole genome shotgun (WGS) entry which is preliminary data.</text>
</comment>
<proteinExistence type="predicted"/>
<accession>A0ABW4RL35</accession>
<name>A0ABW4RL35_9BACL</name>
<organism evidence="1 2">
    <name type="scientific">Paenibacillus wenxiniae</name>
    <dbReference type="NCBI Taxonomy" id="1636843"/>
    <lineage>
        <taxon>Bacteria</taxon>
        <taxon>Bacillati</taxon>
        <taxon>Bacillota</taxon>
        <taxon>Bacilli</taxon>
        <taxon>Bacillales</taxon>
        <taxon>Paenibacillaceae</taxon>
        <taxon>Paenibacillus</taxon>
    </lineage>
</organism>